<dbReference type="InterPro" id="IPR013783">
    <property type="entry name" value="Ig-like_fold"/>
</dbReference>
<evidence type="ECO:0000256" key="4">
    <source>
        <dbReference type="ARBA" id="ARBA00022825"/>
    </source>
</evidence>
<feature type="active site" description="Charge relay system" evidence="5">
    <location>
        <position position="405"/>
    </location>
</feature>
<dbReference type="PROSITE" id="PS00138">
    <property type="entry name" value="SUBTILASE_SER"/>
    <property type="match status" value="1"/>
</dbReference>
<feature type="signal peptide" evidence="8">
    <location>
        <begin position="1"/>
        <end position="26"/>
    </location>
</feature>
<dbReference type="InterPro" id="IPR000209">
    <property type="entry name" value="Peptidase_S8/S53_dom"/>
</dbReference>
<evidence type="ECO:0000256" key="1">
    <source>
        <dbReference type="ARBA" id="ARBA00011073"/>
    </source>
</evidence>
<dbReference type="PRINTS" id="PR00723">
    <property type="entry name" value="SUBTILISIN"/>
</dbReference>
<dbReference type="InterPro" id="IPR050131">
    <property type="entry name" value="Peptidase_S8_subtilisin-like"/>
</dbReference>
<dbReference type="PANTHER" id="PTHR43806:SF11">
    <property type="entry name" value="CEREVISIN-RELATED"/>
    <property type="match status" value="1"/>
</dbReference>
<sequence>MSLLRTTASLLAGMLAGTMVVSPAVAAPAAQPAAASGPPAAITLLTGDKVVLGGPRGAVIEPADGRERLRFVQQRDESGDLHVIPEDALPLLNSHRIDPRLFNVTKLVQSGYDDRTRKDLPLIVSGGEAQARGKVRDLPSVGGSAVRMNKAAGFGPLTSAQRIWLDGPVHAALDKSVPQVGAPQAWQAGHTGKGTTVAVLDTGIDATHPDLADAVVGAQDFTGSATGADDQRGHGTHVASIITGAHQKYPGVAPDTKLLNGKVLADSGIGTESSVIAGMEWAVTQGTRVVNMSLGTIFPSDGKDPMSLAVNRLTAETGALFVVAAGNRGTLAPGAPGAADAALTVGAVDHDERLASFSSRGPRLGDGAIKPDITAPGVDIAAAKAAHATAGKPVDDTHVRLSGTSMATPHVAGAAAILMGQHPDWKADQLKSVLMNSARPSSALSVFEQGAGRLDVAKAVTQNVYSSPTSLSQGTVQWPHDDDTPITRTVTYRNSGTTPVTLDMRTDIRGPDGNPAPAGMFTLSPATVTVPAGGQADVTVTTDTRVGGPDGSYSGAILAGDLRVPIAVNREVESYDYTFEMLDFDGRPASQHSLRLVGLDRPGTFQLFDPSGTVVARLPKGRYVLDSVITGPKKFAIADEPEYVIDKPGRMTIDARTAKQAGFVVDKPNAKGGDGSVGFESKTASAIVSTSVYTSDFTDVFVRPSATSATTPGQFRYIAEARMAEPDGKGGFSTSTYLYNLRHETDGRVPDDLVQRVSDTQLAKVRSEHAATGAGATGTRERMITRQLPFTLDEFYTPNVPWLGQFEQASGPDRPRSASTLSTVVSRTFKPGHTTERWNFGAFGPALPRDPGNPAALASRLGDYVTVALPLHADREPNHQGFSDSTGSTSLSRDGMPTSTLPTPGVGVFAVPADPGVYHLHTESVRDTPLSSRITVDWTFHSSTVPGDQPAALPLMAVRFAPPVDDQNRVPRAVPTFVPLTVDHYTGGTAKAPEVDVSYDNGTTWQSARVLTIAGRSFTLLIHPPTATSVSVRAKTSDTSGNSVNQTIIGAFLLK</sequence>
<dbReference type="GO" id="GO:0008233">
    <property type="term" value="F:peptidase activity"/>
    <property type="evidence" value="ECO:0007669"/>
    <property type="project" value="UniProtKB-KW"/>
</dbReference>
<dbReference type="PROSITE" id="PS00137">
    <property type="entry name" value="SUBTILASE_HIS"/>
    <property type="match status" value="1"/>
</dbReference>
<dbReference type="InterPro" id="IPR023827">
    <property type="entry name" value="Peptidase_S8_Asp-AS"/>
</dbReference>
<comment type="similarity">
    <text evidence="1 5 6">Belongs to the peptidase S8 family.</text>
</comment>
<dbReference type="RefSeq" id="WP_173142641.1">
    <property type="nucleotide sequence ID" value="NZ_CBCSGW010000127.1"/>
</dbReference>
<reference evidence="10 11" key="1">
    <citation type="submission" date="2020-01" db="EMBL/GenBank/DDBJ databases">
        <title>Kibdelosporangium persica a novel Actinomycetes from a hot desert in Iran.</title>
        <authorList>
            <person name="Safaei N."/>
            <person name="Zaburannyi N."/>
            <person name="Mueller R."/>
            <person name="Wink J."/>
        </authorList>
    </citation>
    <scope>NUCLEOTIDE SEQUENCE [LARGE SCALE GENOMIC DNA]</scope>
    <source>
        <strain evidence="10 11">4NS15</strain>
    </source>
</reference>
<gene>
    <name evidence="10" type="ORF">GC106_87260</name>
</gene>
<proteinExistence type="inferred from homology"/>
<feature type="active site" description="Charge relay system" evidence="5">
    <location>
        <position position="201"/>
    </location>
</feature>
<feature type="active site" description="Charge relay system" evidence="5">
    <location>
        <position position="234"/>
    </location>
</feature>
<dbReference type="InterPro" id="IPR023828">
    <property type="entry name" value="Peptidase_S8_Ser-AS"/>
</dbReference>
<evidence type="ECO:0000256" key="8">
    <source>
        <dbReference type="SAM" id="SignalP"/>
    </source>
</evidence>
<dbReference type="SUPFAM" id="SSF52743">
    <property type="entry name" value="Subtilisin-like"/>
    <property type="match status" value="1"/>
</dbReference>
<feature type="region of interest" description="Disordered" evidence="7">
    <location>
        <begin position="875"/>
        <end position="898"/>
    </location>
</feature>
<dbReference type="Pfam" id="PF00082">
    <property type="entry name" value="Peptidase_S8"/>
    <property type="match status" value="1"/>
</dbReference>
<keyword evidence="4 5" id="KW-0720">Serine protease</keyword>
<protein>
    <submittedName>
        <fullName evidence="10">Serine protease</fullName>
    </submittedName>
</protein>
<feature type="chain" id="PRO_5045775521" evidence="8">
    <location>
        <begin position="27"/>
        <end position="1055"/>
    </location>
</feature>
<dbReference type="InterPro" id="IPR022398">
    <property type="entry name" value="Peptidase_S8_His-AS"/>
</dbReference>
<keyword evidence="11" id="KW-1185">Reference proteome</keyword>
<evidence type="ECO:0000256" key="6">
    <source>
        <dbReference type="RuleBase" id="RU003355"/>
    </source>
</evidence>
<organism evidence="10 11">
    <name type="scientific">Kibdelosporangium persicum</name>
    <dbReference type="NCBI Taxonomy" id="2698649"/>
    <lineage>
        <taxon>Bacteria</taxon>
        <taxon>Bacillati</taxon>
        <taxon>Actinomycetota</taxon>
        <taxon>Actinomycetes</taxon>
        <taxon>Pseudonocardiales</taxon>
        <taxon>Pseudonocardiaceae</taxon>
        <taxon>Kibdelosporangium</taxon>
    </lineage>
</organism>
<dbReference type="Proteomes" id="UP000763557">
    <property type="component" value="Unassembled WGS sequence"/>
</dbReference>
<dbReference type="EMBL" id="JAAATY010000069">
    <property type="protein sequence ID" value="NRN71446.1"/>
    <property type="molecule type" value="Genomic_DNA"/>
</dbReference>
<dbReference type="Gene3D" id="3.40.50.200">
    <property type="entry name" value="Peptidase S8/S53 domain"/>
    <property type="match status" value="1"/>
</dbReference>
<evidence type="ECO:0000256" key="5">
    <source>
        <dbReference type="PROSITE-ProRule" id="PRU01240"/>
    </source>
</evidence>
<comment type="caution">
    <text evidence="10">The sequence shown here is derived from an EMBL/GenBank/DDBJ whole genome shotgun (WGS) entry which is preliminary data.</text>
</comment>
<evidence type="ECO:0000313" key="10">
    <source>
        <dbReference type="EMBL" id="NRN71446.1"/>
    </source>
</evidence>
<feature type="domain" description="Peptidase S8/S53" evidence="9">
    <location>
        <begin position="192"/>
        <end position="452"/>
    </location>
</feature>
<evidence type="ECO:0000256" key="2">
    <source>
        <dbReference type="ARBA" id="ARBA00022670"/>
    </source>
</evidence>
<keyword evidence="8" id="KW-0732">Signal</keyword>
<dbReference type="InterPro" id="IPR036852">
    <property type="entry name" value="Peptidase_S8/S53_dom_sf"/>
</dbReference>
<dbReference type="GO" id="GO:0006508">
    <property type="term" value="P:proteolysis"/>
    <property type="evidence" value="ECO:0007669"/>
    <property type="project" value="UniProtKB-KW"/>
</dbReference>
<dbReference type="PANTHER" id="PTHR43806">
    <property type="entry name" value="PEPTIDASE S8"/>
    <property type="match status" value="1"/>
</dbReference>
<dbReference type="InterPro" id="IPR015500">
    <property type="entry name" value="Peptidase_S8_subtilisin-rel"/>
</dbReference>
<evidence type="ECO:0000256" key="3">
    <source>
        <dbReference type="ARBA" id="ARBA00022801"/>
    </source>
</evidence>
<dbReference type="Gene3D" id="2.60.40.10">
    <property type="entry name" value="Immunoglobulins"/>
    <property type="match status" value="1"/>
</dbReference>
<evidence type="ECO:0000256" key="7">
    <source>
        <dbReference type="SAM" id="MobiDB-lite"/>
    </source>
</evidence>
<feature type="compositionally biased region" description="Polar residues" evidence="7">
    <location>
        <begin position="880"/>
        <end position="898"/>
    </location>
</feature>
<dbReference type="PROSITE" id="PS00136">
    <property type="entry name" value="SUBTILASE_ASP"/>
    <property type="match status" value="1"/>
</dbReference>
<evidence type="ECO:0000259" key="9">
    <source>
        <dbReference type="Pfam" id="PF00082"/>
    </source>
</evidence>
<dbReference type="PROSITE" id="PS51892">
    <property type="entry name" value="SUBTILASE"/>
    <property type="match status" value="1"/>
</dbReference>
<keyword evidence="3 5" id="KW-0378">Hydrolase</keyword>
<accession>A0ABX2FKX4</accession>
<evidence type="ECO:0000313" key="11">
    <source>
        <dbReference type="Proteomes" id="UP000763557"/>
    </source>
</evidence>
<keyword evidence="2 5" id="KW-0645">Protease</keyword>
<name>A0ABX2FKX4_9PSEU</name>